<evidence type="ECO:0000259" key="5">
    <source>
        <dbReference type="PROSITE" id="PS50977"/>
    </source>
</evidence>
<evidence type="ECO:0000256" key="3">
    <source>
        <dbReference type="ARBA" id="ARBA00023163"/>
    </source>
</evidence>
<organism evidence="6 7">
    <name type="scientific">Novispirillum itersonii</name>
    <name type="common">Aquaspirillum itersonii</name>
    <dbReference type="NCBI Taxonomy" id="189"/>
    <lineage>
        <taxon>Bacteria</taxon>
        <taxon>Pseudomonadati</taxon>
        <taxon>Pseudomonadota</taxon>
        <taxon>Alphaproteobacteria</taxon>
        <taxon>Rhodospirillales</taxon>
        <taxon>Novispirillaceae</taxon>
        <taxon>Novispirillum</taxon>
    </lineage>
</organism>
<protein>
    <submittedName>
        <fullName evidence="6">AcrR family transcriptional regulator</fullName>
    </submittedName>
</protein>
<accession>A0A7W9ZDN5</accession>
<evidence type="ECO:0000256" key="4">
    <source>
        <dbReference type="PROSITE-ProRule" id="PRU00335"/>
    </source>
</evidence>
<dbReference type="EMBL" id="JACIIX010000002">
    <property type="protein sequence ID" value="MBB6209440.1"/>
    <property type="molecule type" value="Genomic_DNA"/>
</dbReference>
<comment type="caution">
    <text evidence="6">The sequence shown here is derived from an EMBL/GenBank/DDBJ whole genome shotgun (WGS) entry which is preliminary data.</text>
</comment>
<reference evidence="6 7" key="1">
    <citation type="submission" date="2020-08" db="EMBL/GenBank/DDBJ databases">
        <title>Genomic Encyclopedia of Type Strains, Phase IV (KMG-IV): sequencing the most valuable type-strain genomes for metagenomic binning, comparative biology and taxonomic classification.</title>
        <authorList>
            <person name="Goeker M."/>
        </authorList>
    </citation>
    <scope>NUCLEOTIDE SEQUENCE [LARGE SCALE GENOMIC DNA]</scope>
    <source>
        <strain evidence="6 7">DSM 11590</strain>
    </source>
</reference>
<dbReference type="PANTHER" id="PTHR30055">
    <property type="entry name" value="HTH-TYPE TRANSCRIPTIONAL REGULATOR RUTR"/>
    <property type="match status" value="1"/>
</dbReference>
<dbReference type="Gene3D" id="1.10.357.10">
    <property type="entry name" value="Tetracycline Repressor, domain 2"/>
    <property type="match status" value="1"/>
</dbReference>
<dbReference type="AlphaFoldDB" id="A0A7W9ZDN5"/>
<gene>
    <name evidence="6" type="ORF">FHS48_000842</name>
</gene>
<dbReference type="PRINTS" id="PR00455">
    <property type="entry name" value="HTHTETR"/>
</dbReference>
<dbReference type="InterPro" id="IPR001647">
    <property type="entry name" value="HTH_TetR"/>
</dbReference>
<dbReference type="PROSITE" id="PS50977">
    <property type="entry name" value="HTH_TETR_2"/>
    <property type="match status" value="1"/>
</dbReference>
<feature type="domain" description="HTH tetR-type" evidence="5">
    <location>
        <begin position="16"/>
        <end position="76"/>
    </location>
</feature>
<evidence type="ECO:0000256" key="1">
    <source>
        <dbReference type="ARBA" id="ARBA00023015"/>
    </source>
</evidence>
<dbReference type="GO" id="GO:0000976">
    <property type="term" value="F:transcription cis-regulatory region binding"/>
    <property type="evidence" value="ECO:0007669"/>
    <property type="project" value="TreeGrafter"/>
</dbReference>
<keyword evidence="3" id="KW-0804">Transcription</keyword>
<evidence type="ECO:0000256" key="2">
    <source>
        <dbReference type="ARBA" id="ARBA00023125"/>
    </source>
</evidence>
<dbReference type="Pfam" id="PF00440">
    <property type="entry name" value="TetR_N"/>
    <property type="match status" value="1"/>
</dbReference>
<sequence length="197" mass="21264">MPARTAALKPRTARPSPKKDVLVEVAEGLFDRYGFHGTGIDRLVQDSGVARMTLYKHFPTKNALVRAVLERRDERFWAYINDGVAAREQDGPAWLTVFDVLGNWLEAEGSQGSLLLRALAEFSGHDVTVAGDAAFRCRASGAWFEGRLEAAGIDRPAERGWDLALLFEGAMAMTPVVGGQAAAGQARHAAAALAASW</sequence>
<dbReference type="Proteomes" id="UP000544872">
    <property type="component" value="Unassembled WGS sequence"/>
</dbReference>
<keyword evidence="2 4" id="KW-0238">DNA-binding</keyword>
<feature type="DNA-binding region" description="H-T-H motif" evidence="4">
    <location>
        <begin position="39"/>
        <end position="58"/>
    </location>
</feature>
<evidence type="ECO:0000313" key="7">
    <source>
        <dbReference type="Proteomes" id="UP000544872"/>
    </source>
</evidence>
<keyword evidence="7" id="KW-1185">Reference proteome</keyword>
<name>A0A7W9ZDN5_NOVIT</name>
<dbReference type="RefSeq" id="WP_184261725.1">
    <property type="nucleotide sequence ID" value="NZ_JACIIX010000002.1"/>
</dbReference>
<dbReference type="SUPFAM" id="SSF46689">
    <property type="entry name" value="Homeodomain-like"/>
    <property type="match status" value="1"/>
</dbReference>
<proteinExistence type="predicted"/>
<dbReference type="PANTHER" id="PTHR30055:SF234">
    <property type="entry name" value="HTH-TYPE TRANSCRIPTIONAL REGULATOR BETI"/>
    <property type="match status" value="1"/>
</dbReference>
<dbReference type="InterPro" id="IPR050109">
    <property type="entry name" value="HTH-type_TetR-like_transc_reg"/>
</dbReference>
<dbReference type="InterPro" id="IPR009057">
    <property type="entry name" value="Homeodomain-like_sf"/>
</dbReference>
<keyword evidence="1" id="KW-0805">Transcription regulation</keyword>
<dbReference type="GO" id="GO:0003700">
    <property type="term" value="F:DNA-binding transcription factor activity"/>
    <property type="evidence" value="ECO:0007669"/>
    <property type="project" value="TreeGrafter"/>
</dbReference>
<evidence type="ECO:0000313" key="6">
    <source>
        <dbReference type="EMBL" id="MBB6209440.1"/>
    </source>
</evidence>